<gene>
    <name evidence="2" type="ORF">R7226_02005</name>
</gene>
<reference evidence="2 3" key="2">
    <citation type="submission" date="2023-10" db="EMBL/GenBank/DDBJ databases">
        <authorList>
            <person name="Han X.F."/>
        </authorList>
    </citation>
    <scope>NUCLEOTIDE SEQUENCE [LARGE SCALE GENOMIC DNA]</scope>
    <source>
        <strain evidence="2 3">KCTC 39840</strain>
    </source>
</reference>
<evidence type="ECO:0000313" key="2">
    <source>
        <dbReference type="EMBL" id="MDW5593093.1"/>
    </source>
</evidence>
<evidence type="ECO:0000313" key="3">
    <source>
        <dbReference type="Proteomes" id="UP001284601"/>
    </source>
</evidence>
<evidence type="ECO:0000256" key="1">
    <source>
        <dbReference type="SAM" id="MobiDB-lite"/>
    </source>
</evidence>
<sequence>MAAALVLRGDVEALCKRGEALVLRPQHRVRGEPGGSQELGVDVANAVAVESAVGDQTKDLVVLGDDRLGEVAQQAEDLVAVAEVGEREFADDARVREDGAVVEQAGERVVAVTEEVDPDGGIDEDHCGSLRRRRTSSSAGSLPPRRARRRALSRSISAPSASRTSAVFSVVPVRR</sequence>
<name>A0ABU4HIF1_9ACTN</name>
<reference evidence="3" key="1">
    <citation type="submission" date="2023-07" db="EMBL/GenBank/DDBJ databases">
        <title>Conexibacter stalactiti sp. nov., isolated from stalactites in a lava cave and emended description of the genus Conexibacter.</title>
        <authorList>
            <person name="Lee S.D."/>
        </authorList>
    </citation>
    <scope>NUCLEOTIDE SEQUENCE [LARGE SCALE GENOMIC DNA]</scope>
    <source>
        <strain evidence="3">KCTC 39840</strain>
    </source>
</reference>
<dbReference type="Proteomes" id="UP001284601">
    <property type="component" value="Unassembled WGS sequence"/>
</dbReference>
<proteinExistence type="predicted"/>
<accession>A0ABU4HIF1</accession>
<feature type="compositionally biased region" description="Low complexity" evidence="1">
    <location>
        <begin position="153"/>
        <end position="166"/>
    </location>
</feature>
<protein>
    <submittedName>
        <fullName evidence="2">Uncharacterized protein</fullName>
    </submittedName>
</protein>
<dbReference type="EMBL" id="JAWSTH010000002">
    <property type="protein sequence ID" value="MDW5593093.1"/>
    <property type="molecule type" value="Genomic_DNA"/>
</dbReference>
<keyword evidence="3" id="KW-1185">Reference proteome</keyword>
<feature type="region of interest" description="Disordered" evidence="1">
    <location>
        <begin position="116"/>
        <end position="175"/>
    </location>
</feature>
<comment type="caution">
    <text evidence="2">The sequence shown here is derived from an EMBL/GenBank/DDBJ whole genome shotgun (WGS) entry which is preliminary data.</text>
</comment>
<organism evidence="2 3">
    <name type="scientific">Conexibacter stalactiti</name>
    <dbReference type="NCBI Taxonomy" id="1940611"/>
    <lineage>
        <taxon>Bacteria</taxon>
        <taxon>Bacillati</taxon>
        <taxon>Actinomycetota</taxon>
        <taxon>Thermoleophilia</taxon>
        <taxon>Solirubrobacterales</taxon>
        <taxon>Conexibacteraceae</taxon>
        <taxon>Conexibacter</taxon>
    </lineage>
</organism>